<feature type="domain" description="Fucosyltransferase C-terminal" evidence="13">
    <location>
        <begin position="247"/>
        <end position="423"/>
    </location>
</feature>
<comment type="pathway">
    <text evidence="2">Protein modification; protein glycosylation.</text>
</comment>
<evidence type="ECO:0000256" key="12">
    <source>
        <dbReference type="RuleBase" id="RU003832"/>
    </source>
</evidence>
<dbReference type="InterPro" id="IPR038577">
    <property type="entry name" value="GT10-like_C_sf"/>
</dbReference>
<dbReference type="PANTHER" id="PTHR48438:SF1">
    <property type="entry name" value="ALPHA-(1,3)-FUCOSYLTRANSFERASE C-RELATED"/>
    <property type="match status" value="1"/>
</dbReference>
<dbReference type="Pfam" id="PF17039">
    <property type="entry name" value="Glyco_tran_10_N"/>
    <property type="match status" value="1"/>
</dbReference>
<comment type="similarity">
    <text evidence="3 12">Belongs to the glycosyltransferase 10 family.</text>
</comment>
<dbReference type="Proteomes" id="UP001652740">
    <property type="component" value="Unplaced"/>
</dbReference>
<dbReference type="OrthoDB" id="427096at2759"/>
<dbReference type="GO" id="GO:0032580">
    <property type="term" value="C:Golgi cisterna membrane"/>
    <property type="evidence" value="ECO:0007669"/>
    <property type="project" value="UniProtKB-SubCell"/>
</dbReference>
<evidence type="ECO:0000259" key="14">
    <source>
        <dbReference type="Pfam" id="PF17039"/>
    </source>
</evidence>
<organism evidence="15 16">
    <name type="scientific">Galleria mellonella</name>
    <name type="common">Greater wax moth</name>
    <dbReference type="NCBI Taxonomy" id="7137"/>
    <lineage>
        <taxon>Eukaryota</taxon>
        <taxon>Metazoa</taxon>
        <taxon>Ecdysozoa</taxon>
        <taxon>Arthropoda</taxon>
        <taxon>Hexapoda</taxon>
        <taxon>Insecta</taxon>
        <taxon>Pterygota</taxon>
        <taxon>Neoptera</taxon>
        <taxon>Endopterygota</taxon>
        <taxon>Lepidoptera</taxon>
        <taxon>Glossata</taxon>
        <taxon>Ditrysia</taxon>
        <taxon>Pyraloidea</taxon>
        <taxon>Pyralidae</taxon>
        <taxon>Galleriinae</taxon>
        <taxon>Galleria</taxon>
    </lineage>
</organism>
<evidence type="ECO:0000313" key="16">
    <source>
        <dbReference type="RefSeq" id="XP_026751165.1"/>
    </source>
</evidence>
<accession>A0A6J1WD83</accession>
<keyword evidence="5 12" id="KW-0808">Transferase</keyword>
<evidence type="ECO:0000256" key="10">
    <source>
        <dbReference type="ARBA" id="ARBA00023136"/>
    </source>
</evidence>
<evidence type="ECO:0000256" key="8">
    <source>
        <dbReference type="ARBA" id="ARBA00022989"/>
    </source>
</evidence>
<dbReference type="InterPro" id="IPR001503">
    <property type="entry name" value="Glyco_trans_10"/>
</dbReference>
<evidence type="ECO:0000256" key="1">
    <source>
        <dbReference type="ARBA" id="ARBA00004447"/>
    </source>
</evidence>
<dbReference type="UniPathway" id="UPA00378"/>
<evidence type="ECO:0000256" key="3">
    <source>
        <dbReference type="ARBA" id="ARBA00008919"/>
    </source>
</evidence>
<dbReference type="GO" id="GO:0008417">
    <property type="term" value="F:fucosyltransferase activity"/>
    <property type="evidence" value="ECO:0007669"/>
    <property type="project" value="InterPro"/>
</dbReference>
<keyword evidence="10 12" id="KW-0472">Membrane</keyword>
<evidence type="ECO:0000256" key="4">
    <source>
        <dbReference type="ARBA" id="ARBA00022676"/>
    </source>
</evidence>
<dbReference type="PANTHER" id="PTHR48438">
    <property type="entry name" value="ALPHA-(1,3)-FUCOSYLTRANSFERASE C-RELATED"/>
    <property type="match status" value="1"/>
</dbReference>
<evidence type="ECO:0000256" key="11">
    <source>
        <dbReference type="ARBA" id="ARBA00023180"/>
    </source>
</evidence>
<dbReference type="Pfam" id="PF00852">
    <property type="entry name" value="Glyco_transf_10"/>
    <property type="match status" value="1"/>
</dbReference>
<dbReference type="FunFam" id="3.40.50.11660:FF:000002">
    <property type="entry name" value="Alpha-(1,3)-fucosyltransferase"/>
    <property type="match status" value="1"/>
</dbReference>
<evidence type="ECO:0000256" key="2">
    <source>
        <dbReference type="ARBA" id="ARBA00004922"/>
    </source>
</evidence>
<dbReference type="AlphaFoldDB" id="A0A6J1WD83"/>
<dbReference type="RefSeq" id="XP_026751165.1">
    <property type="nucleotide sequence ID" value="XM_026895364.3"/>
</dbReference>
<dbReference type="InterPro" id="IPR055270">
    <property type="entry name" value="Glyco_tran_10_C"/>
</dbReference>
<feature type="transmembrane region" description="Helical" evidence="12">
    <location>
        <begin position="12"/>
        <end position="33"/>
    </location>
</feature>
<gene>
    <name evidence="16" type="primary">LOC113511678</name>
</gene>
<protein>
    <recommendedName>
        <fullName evidence="12">Fucosyltransferase</fullName>
        <ecNumber evidence="12">2.4.1.-</ecNumber>
    </recommendedName>
</protein>
<evidence type="ECO:0000256" key="5">
    <source>
        <dbReference type="ARBA" id="ARBA00022679"/>
    </source>
</evidence>
<keyword evidence="7" id="KW-0735">Signal-anchor</keyword>
<keyword evidence="6 12" id="KW-0812">Transmembrane</keyword>
<evidence type="ECO:0000256" key="6">
    <source>
        <dbReference type="ARBA" id="ARBA00022692"/>
    </source>
</evidence>
<keyword evidence="4 12" id="KW-0328">Glycosyltransferase</keyword>
<keyword evidence="8 12" id="KW-1133">Transmembrane helix</keyword>
<evidence type="ECO:0000259" key="13">
    <source>
        <dbReference type="Pfam" id="PF00852"/>
    </source>
</evidence>
<keyword evidence="15" id="KW-1185">Reference proteome</keyword>
<evidence type="ECO:0000256" key="9">
    <source>
        <dbReference type="ARBA" id="ARBA00023034"/>
    </source>
</evidence>
<dbReference type="InterPro" id="IPR031481">
    <property type="entry name" value="Glyco_tran_10_N"/>
</dbReference>
<dbReference type="EC" id="2.4.1.-" evidence="12"/>
<dbReference type="KEGG" id="gmw:113511678"/>
<keyword evidence="11" id="KW-0325">Glycoprotein</keyword>
<keyword evidence="9 12" id="KW-0333">Golgi apparatus</keyword>
<name>A0A6J1WD83_GALME</name>
<comment type="subcellular location">
    <subcellularLocation>
        <location evidence="1 12">Golgi apparatus</location>
        <location evidence="1 12">Golgi stack membrane</location>
        <topology evidence="1 12">Single-pass type II membrane protein</topology>
    </subcellularLocation>
</comment>
<dbReference type="SUPFAM" id="SSF53756">
    <property type="entry name" value="UDP-Glycosyltransferase/glycogen phosphorylase"/>
    <property type="match status" value="1"/>
</dbReference>
<dbReference type="GeneID" id="113511678"/>
<feature type="domain" description="Fucosyltransferase N-terminal" evidence="14">
    <location>
        <begin position="103"/>
        <end position="218"/>
    </location>
</feature>
<dbReference type="InParanoid" id="A0A6J1WD83"/>
<proteinExistence type="inferred from homology"/>
<dbReference type="Gene3D" id="3.40.50.11660">
    <property type="entry name" value="Glycosyl transferase family 10, C-terminal domain"/>
    <property type="match status" value="1"/>
</dbReference>
<evidence type="ECO:0000256" key="7">
    <source>
        <dbReference type="ARBA" id="ARBA00022968"/>
    </source>
</evidence>
<sequence length="439" mass="51396">MAYYSNFSSRYFQKVLLMCIIICMFLIVSEYLVSHSSTAQNIHDVLQSETEAKYFLSSQHTFKHNVTVSNYYKKRANWKTSKLGAILFKNERYGVARENITFVVLIWKYWDWLKGRHIHNYNSKRNDPLEYCSVKNCKFTGDNDQINTADAVVVHIQHGLIPNIKNRNPNQRWIFLSDESPLYSFSMAKVKPKFSDWANVFNWSMTYRVDADIPVPYGRTVPLEESLMPDLMYQTIAEYVPNWKEKSRDVLAAILISNCVSWRMNYLNVLQNYMDIDIHGMCSESNKNSCPGHFRSDCGVLSKYFFYLSFENSICSQYMTEKLFQNAYTKGAIPVIMGPSNDDCKKFLPPKSYIYVDDFDTPEKLAKELINISKNNETLLTYHQWRNNFKVVNEHGYFGSKSYHYCRVCEALNYNDDSPSVYDENSLRSFLDPKITCKK</sequence>
<reference evidence="16" key="1">
    <citation type="submission" date="2025-08" db="UniProtKB">
        <authorList>
            <consortium name="RefSeq"/>
        </authorList>
    </citation>
    <scope>IDENTIFICATION</scope>
    <source>
        <tissue evidence="16">Whole larvae</tissue>
    </source>
</reference>
<evidence type="ECO:0000313" key="15">
    <source>
        <dbReference type="Proteomes" id="UP001652740"/>
    </source>
</evidence>